<reference evidence="1" key="1">
    <citation type="journal article" date="2014" name="Genome Biol. Evol.">
        <title>Pangenome evidence for extensive interdomain horizontal transfer affecting lineage core and shell genes in uncultured planktonic thaumarchaeota and euryarchaeota.</title>
        <authorList>
            <person name="Deschamps P."/>
            <person name="Zivanovic Y."/>
            <person name="Moreira D."/>
            <person name="Rodriguez-Valera F."/>
            <person name="Lopez-Garcia P."/>
        </authorList>
    </citation>
    <scope>NUCLEOTIDE SEQUENCE</scope>
</reference>
<sequence length="134" mass="15084">MEMAGELIPGSSLRLHSIPTMMVGTMMTRMLVVPILMTIQASRAMGTETAFVTSSIQMMMVMDGLTLRSRCAGPTRTMIPRSRLILTQMEYATPSIQMMMEMVGRMEMKRIVALTRPIPNQHRWIPILTEPAIL</sequence>
<dbReference type="EMBL" id="KF900365">
    <property type="protein sequence ID" value="AIE92425.1"/>
    <property type="molecule type" value="Genomic_DNA"/>
</dbReference>
<protein>
    <submittedName>
        <fullName evidence="1">Uncharacterized protein</fullName>
    </submittedName>
</protein>
<organism evidence="1">
    <name type="scientific">uncultured marine group II/III euryarchaeote AD1000_22_H02</name>
    <dbReference type="NCBI Taxonomy" id="1457738"/>
    <lineage>
        <taxon>Archaea</taxon>
        <taxon>Methanobacteriati</taxon>
        <taxon>Methanobacteriota</taxon>
        <taxon>environmental samples</taxon>
    </lineage>
</organism>
<dbReference type="AlphaFoldDB" id="A0A075FLN8"/>
<accession>A0A075FLN8</accession>
<proteinExistence type="predicted"/>
<name>A0A075FLN8_9EURY</name>
<evidence type="ECO:0000313" key="1">
    <source>
        <dbReference type="EMBL" id="AIE92425.1"/>
    </source>
</evidence>